<reference evidence="4" key="1">
    <citation type="journal article" date="2014" name="Proc. Natl. Acad. Sci. U.S.A.">
        <title>Extensive sampling of basidiomycete genomes demonstrates inadequacy of the white-rot/brown-rot paradigm for wood decay fungi.</title>
        <authorList>
            <person name="Riley R."/>
            <person name="Salamov A.A."/>
            <person name="Brown D.W."/>
            <person name="Nagy L.G."/>
            <person name="Floudas D."/>
            <person name="Held B.W."/>
            <person name="Levasseur A."/>
            <person name="Lombard V."/>
            <person name="Morin E."/>
            <person name="Otillar R."/>
            <person name="Lindquist E.A."/>
            <person name="Sun H."/>
            <person name="LaButti K.M."/>
            <person name="Schmutz J."/>
            <person name="Jabbour D."/>
            <person name="Luo H."/>
            <person name="Baker S.E."/>
            <person name="Pisabarro A.G."/>
            <person name="Walton J.D."/>
            <person name="Blanchette R.A."/>
            <person name="Henrissat B."/>
            <person name="Martin F."/>
            <person name="Cullen D."/>
            <person name="Hibbett D.S."/>
            <person name="Grigoriev I.V."/>
        </authorList>
    </citation>
    <scope>NUCLEOTIDE SEQUENCE [LARGE SCALE GENOMIC DNA]</scope>
    <source>
        <strain evidence="4">CBS 339.88</strain>
    </source>
</reference>
<feature type="domain" description="DUF6533" evidence="2">
    <location>
        <begin position="20"/>
        <end position="61"/>
    </location>
</feature>
<dbReference type="EMBL" id="KL142380">
    <property type="protein sequence ID" value="KDR75831.1"/>
    <property type="molecule type" value="Genomic_DNA"/>
</dbReference>
<feature type="transmembrane region" description="Helical" evidence="1">
    <location>
        <begin position="202"/>
        <end position="219"/>
    </location>
</feature>
<dbReference type="Pfam" id="PF20151">
    <property type="entry name" value="DUF6533"/>
    <property type="match status" value="1"/>
</dbReference>
<feature type="transmembrane region" description="Helical" evidence="1">
    <location>
        <begin position="120"/>
        <end position="142"/>
    </location>
</feature>
<keyword evidence="1" id="KW-1133">Transmembrane helix</keyword>
<feature type="transmembrane region" description="Helical" evidence="1">
    <location>
        <begin position="162"/>
        <end position="181"/>
    </location>
</feature>
<evidence type="ECO:0000313" key="4">
    <source>
        <dbReference type="Proteomes" id="UP000027222"/>
    </source>
</evidence>
<dbReference type="Proteomes" id="UP000027222">
    <property type="component" value="Unassembled WGS sequence"/>
</dbReference>
<evidence type="ECO:0000259" key="2">
    <source>
        <dbReference type="Pfam" id="PF20151"/>
    </source>
</evidence>
<feature type="transmembrane region" description="Helical" evidence="1">
    <location>
        <begin position="87"/>
        <end position="108"/>
    </location>
</feature>
<evidence type="ECO:0000256" key="1">
    <source>
        <dbReference type="SAM" id="Phobius"/>
    </source>
</evidence>
<gene>
    <name evidence="3" type="ORF">GALMADRAFT_248554</name>
</gene>
<sequence>MVNGPLQTDLQIALRQSSGASLAVLLWEWAITFDDEVGLIWSKANYSWLKWIFFFARYFVLAVQLISRFLEVAISAQYDLYEGAIRVWYTGQVIVACIAVSALDLVLMARVYALYNQQRWIGALLVFCLASEVIITVIGLLLNLPGEFFEPSMLVTHLPASFAYLGIASVASQFIILIFTLRKYVRSPLSTVPLVRLMTRDGTFAFLMLTIFGTCVAVYTVCNIVYAVTGYAWLLSAVSCATCRLIINMQRIPTSHETRDTSTTIQFTTIFTDQIVIEDFLSSNHRRVSRLLNRHFE</sequence>
<name>A0A067SY59_GALM3</name>
<evidence type="ECO:0000313" key="3">
    <source>
        <dbReference type="EMBL" id="KDR75831.1"/>
    </source>
</evidence>
<feature type="transmembrane region" description="Helical" evidence="1">
    <location>
        <begin position="48"/>
        <end position="67"/>
    </location>
</feature>
<dbReference type="HOGENOM" id="CLU_035509_10_5_1"/>
<keyword evidence="1" id="KW-0812">Transmembrane</keyword>
<accession>A0A067SY59</accession>
<dbReference type="InterPro" id="IPR045340">
    <property type="entry name" value="DUF6533"/>
</dbReference>
<organism evidence="3 4">
    <name type="scientific">Galerina marginata (strain CBS 339.88)</name>
    <dbReference type="NCBI Taxonomy" id="685588"/>
    <lineage>
        <taxon>Eukaryota</taxon>
        <taxon>Fungi</taxon>
        <taxon>Dikarya</taxon>
        <taxon>Basidiomycota</taxon>
        <taxon>Agaricomycotina</taxon>
        <taxon>Agaricomycetes</taxon>
        <taxon>Agaricomycetidae</taxon>
        <taxon>Agaricales</taxon>
        <taxon>Agaricineae</taxon>
        <taxon>Strophariaceae</taxon>
        <taxon>Galerina</taxon>
    </lineage>
</organism>
<dbReference type="STRING" id="685588.A0A067SY59"/>
<dbReference type="OrthoDB" id="3066463at2759"/>
<keyword evidence="4" id="KW-1185">Reference proteome</keyword>
<proteinExistence type="predicted"/>
<protein>
    <recommendedName>
        <fullName evidence="2">DUF6533 domain-containing protein</fullName>
    </recommendedName>
</protein>
<keyword evidence="1" id="KW-0472">Membrane</keyword>
<dbReference type="AlphaFoldDB" id="A0A067SY59"/>
<feature type="transmembrane region" description="Helical" evidence="1">
    <location>
        <begin position="225"/>
        <end position="247"/>
    </location>
</feature>